<dbReference type="AlphaFoldDB" id="A0A2G8RDS2"/>
<accession>A0A2G8RDS2</accession>
<keyword evidence="2" id="KW-1185">Reference proteome</keyword>
<sequence>MLQDLLVDYLRRSASATTIGANFTNHRLRVAWSTHAALGHDFFQIAVRDDIADVEERGEKDLVFRIMHAVEINRHVRVNF</sequence>
<proteinExistence type="predicted"/>
<evidence type="ECO:0000313" key="1">
    <source>
        <dbReference type="EMBL" id="PIL19680.1"/>
    </source>
</evidence>
<organism evidence="1 2">
    <name type="scientific">Puniceibacterium antarcticum</name>
    <dbReference type="NCBI Taxonomy" id="1206336"/>
    <lineage>
        <taxon>Bacteria</taxon>
        <taxon>Pseudomonadati</taxon>
        <taxon>Pseudomonadota</taxon>
        <taxon>Alphaproteobacteria</taxon>
        <taxon>Rhodobacterales</taxon>
        <taxon>Paracoccaceae</taxon>
        <taxon>Puniceibacterium</taxon>
    </lineage>
</organism>
<name>A0A2G8RDS2_9RHOB</name>
<gene>
    <name evidence="1" type="ORF">P775_13375</name>
</gene>
<protein>
    <submittedName>
        <fullName evidence="1">Uncharacterized protein</fullName>
    </submittedName>
</protein>
<dbReference type="Proteomes" id="UP000231259">
    <property type="component" value="Unassembled WGS sequence"/>
</dbReference>
<comment type="caution">
    <text evidence="1">The sequence shown here is derived from an EMBL/GenBank/DDBJ whole genome shotgun (WGS) entry which is preliminary data.</text>
</comment>
<dbReference type="EMBL" id="AWWI01000092">
    <property type="protein sequence ID" value="PIL19680.1"/>
    <property type="molecule type" value="Genomic_DNA"/>
</dbReference>
<evidence type="ECO:0000313" key="2">
    <source>
        <dbReference type="Proteomes" id="UP000231259"/>
    </source>
</evidence>
<reference evidence="1 2" key="1">
    <citation type="submission" date="2013-09" db="EMBL/GenBank/DDBJ databases">
        <title>Genome sequencing of Phaeobacter antarcticus sp. nov. SM1211.</title>
        <authorList>
            <person name="Zhang X.-Y."/>
            <person name="Liu C."/>
            <person name="Chen X.-L."/>
            <person name="Xie B.-B."/>
            <person name="Qin Q.-L."/>
            <person name="Rong J.-C."/>
            <person name="Zhang Y.-Z."/>
        </authorList>
    </citation>
    <scope>NUCLEOTIDE SEQUENCE [LARGE SCALE GENOMIC DNA]</scope>
    <source>
        <strain evidence="1 2">SM1211</strain>
    </source>
</reference>